<dbReference type="Proteomes" id="UP000070544">
    <property type="component" value="Unassembled WGS sequence"/>
</dbReference>
<accession>A0A139APU6</accession>
<feature type="region of interest" description="Disordered" evidence="1">
    <location>
        <begin position="42"/>
        <end position="61"/>
    </location>
</feature>
<dbReference type="AlphaFoldDB" id="A0A139APU6"/>
<evidence type="ECO:0000313" key="2">
    <source>
        <dbReference type="EMBL" id="KXS18748.1"/>
    </source>
</evidence>
<feature type="compositionally biased region" description="Pro residues" evidence="1">
    <location>
        <begin position="44"/>
        <end position="57"/>
    </location>
</feature>
<proteinExistence type="predicted"/>
<reference evidence="2 3" key="1">
    <citation type="journal article" date="2015" name="Genome Biol. Evol.">
        <title>Phylogenomic analyses indicate that early fungi evolved digesting cell walls of algal ancestors of land plants.</title>
        <authorList>
            <person name="Chang Y."/>
            <person name="Wang S."/>
            <person name="Sekimoto S."/>
            <person name="Aerts A.L."/>
            <person name="Choi C."/>
            <person name="Clum A."/>
            <person name="LaButti K.M."/>
            <person name="Lindquist E.A."/>
            <person name="Yee Ngan C."/>
            <person name="Ohm R.A."/>
            <person name="Salamov A.A."/>
            <person name="Grigoriev I.V."/>
            <person name="Spatafora J.W."/>
            <person name="Berbee M.L."/>
        </authorList>
    </citation>
    <scope>NUCLEOTIDE SEQUENCE [LARGE SCALE GENOMIC DNA]</scope>
    <source>
        <strain evidence="2 3">JEL478</strain>
    </source>
</reference>
<keyword evidence="3" id="KW-1185">Reference proteome</keyword>
<organism evidence="2 3">
    <name type="scientific">Gonapodya prolifera (strain JEL478)</name>
    <name type="common">Monoblepharis prolifera</name>
    <dbReference type="NCBI Taxonomy" id="1344416"/>
    <lineage>
        <taxon>Eukaryota</taxon>
        <taxon>Fungi</taxon>
        <taxon>Fungi incertae sedis</taxon>
        <taxon>Chytridiomycota</taxon>
        <taxon>Chytridiomycota incertae sedis</taxon>
        <taxon>Monoblepharidomycetes</taxon>
        <taxon>Monoblepharidales</taxon>
        <taxon>Gonapodyaceae</taxon>
        <taxon>Gonapodya</taxon>
    </lineage>
</organism>
<protein>
    <submittedName>
        <fullName evidence="2">Uncharacterized protein</fullName>
    </submittedName>
</protein>
<dbReference type="EMBL" id="KQ965741">
    <property type="protein sequence ID" value="KXS18748.1"/>
    <property type="molecule type" value="Genomic_DNA"/>
</dbReference>
<evidence type="ECO:0000313" key="3">
    <source>
        <dbReference type="Proteomes" id="UP000070544"/>
    </source>
</evidence>
<evidence type="ECO:0000256" key="1">
    <source>
        <dbReference type="SAM" id="MobiDB-lite"/>
    </source>
</evidence>
<sequence>MNSPSFFTSLDFYSTRPIAAGWRIQLGSGICIAIVDNRSCRKTPPQPPLATPDPEPSSPLLELEPLDSFLASDTDGSSSQTQLHSVPIAPTPIVEVTLAYQQQERTSPPQPPHLLVSVLQRNSSSNTAGVMAYLDTTTLANLIDARCLPPGTPLQPFSNDLPTVCGRHRQPVNTVARAKHQITFVAPTLSSTNFP</sequence>
<gene>
    <name evidence="2" type="ORF">M427DRAFT_29634</name>
</gene>
<name>A0A139APU6_GONPJ</name>